<dbReference type="PANTHER" id="PTHR11306:SF0">
    <property type="entry name" value="PHOSPHATIDYLGLYCEROL_PHOSPHATIDYLINOSITOL TRANSFER PROTEIN"/>
    <property type="match status" value="1"/>
</dbReference>
<evidence type="ECO:0000313" key="9">
    <source>
        <dbReference type="EMBL" id="KAF2073616.1"/>
    </source>
</evidence>
<evidence type="ECO:0000256" key="5">
    <source>
        <dbReference type="ARBA" id="ARBA00022729"/>
    </source>
</evidence>
<comment type="subunit">
    <text evidence="3">Monomer.</text>
</comment>
<organism evidence="9 10">
    <name type="scientific">Polysphondylium violaceum</name>
    <dbReference type="NCBI Taxonomy" id="133409"/>
    <lineage>
        <taxon>Eukaryota</taxon>
        <taxon>Amoebozoa</taxon>
        <taxon>Evosea</taxon>
        <taxon>Eumycetozoa</taxon>
        <taxon>Dictyostelia</taxon>
        <taxon>Dictyosteliales</taxon>
        <taxon>Dictyosteliaceae</taxon>
        <taxon>Polysphondylium</taxon>
    </lineage>
</organism>
<dbReference type="InterPro" id="IPR003172">
    <property type="entry name" value="ML_dom"/>
</dbReference>
<feature type="domain" description="MD-2-related lipid-recognition" evidence="8">
    <location>
        <begin position="26"/>
        <end position="139"/>
    </location>
</feature>
<dbReference type="Proteomes" id="UP000695562">
    <property type="component" value="Unassembled WGS sequence"/>
</dbReference>
<sequence length="142" mass="15438">MKLLSLLGLVLLMTLFVVHGEELSAWTNCGTKNDLFTISSITVTPDIPTRGSAVNVTLVGQLHETVPSIMVKLQIKYNNKIVMEKDRDVCSKVKCPVAPGQYHHPIQTTLPSLAPAGKYTVHIFAISGEKTLACANIPLTIK</sequence>
<dbReference type="EMBL" id="AJWJ01000193">
    <property type="protein sequence ID" value="KAF2073616.1"/>
    <property type="molecule type" value="Genomic_DNA"/>
</dbReference>
<feature type="chain" id="PRO_5035288686" description="MD-2-related lipid-recognition domain-containing protein" evidence="7">
    <location>
        <begin position="21"/>
        <end position="142"/>
    </location>
</feature>
<dbReference type="Pfam" id="PF02221">
    <property type="entry name" value="E1_DerP2_DerF2"/>
    <property type="match status" value="1"/>
</dbReference>
<evidence type="ECO:0000256" key="1">
    <source>
        <dbReference type="ARBA" id="ARBA00002053"/>
    </source>
</evidence>
<protein>
    <recommendedName>
        <fullName evidence="8">MD-2-related lipid-recognition domain-containing protein</fullName>
    </recommendedName>
</protein>
<evidence type="ECO:0000256" key="2">
    <source>
        <dbReference type="ARBA" id="ARBA00006370"/>
    </source>
</evidence>
<dbReference type="InterPro" id="IPR014756">
    <property type="entry name" value="Ig_E-set"/>
</dbReference>
<reference evidence="9" key="1">
    <citation type="submission" date="2020-01" db="EMBL/GenBank/DDBJ databases">
        <title>Development of genomics and gene disruption for Polysphondylium violaceum indicates a role for the polyketide synthase stlB in stalk morphogenesis.</title>
        <authorList>
            <person name="Narita B."/>
            <person name="Kawabe Y."/>
            <person name="Kin K."/>
            <person name="Saito T."/>
            <person name="Gibbs R."/>
            <person name="Kuspa A."/>
            <person name="Muzny D."/>
            <person name="Queller D."/>
            <person name="Richards S."/>
            <person name="Strassman J."/>
            <person name="Sucgang R."/>
            <person name="Worley K."/>
            <person name="Schaap P."/>
        </authorList>
    </citation>
    <scope>NUCLEOTIDE SEQUENCE</scope>
    <source>
        <strain evidence="9">QSvi11</strain>
    </source>
</reference>
<comment type="caution">
    <text evidence="9">The sequence shown here is derived from an EMBL/GenBank/DDBJ whole genome shotgun (WGS) entry which is preliminary data.</text>
</comment>
<dbReference type="InterPro" id="IPR039670">
    <property type="entry name" value="NPC2-like"/>
</dbReference>
<evidence type="ECO:0000313" key="10">
    <source>
        <dbReference type="Proteomes" id="UP000695562"/>
    </source>
</evidence>
<dbReference type="SUPFAM" id="SSF81296">
    <property type="entry name" value="E set domains"/>
    <property type="match status" value="1"/>
</dbReference>
<comment type="function">
    <text evidence="1">Catalyzes the intermembrane transfer of phosphatidylglycerol and phosphatidylinositol.</text>
</comment>
<dbReference type="GO" id="GO:0032934">
    <property type="term" value="F:sterol binding"/>
    <property type="evidence" value="ECO:0007669"/>
    <property type="project" value="InterPro"/>
</dbReference>
<keyword evidence="6" id="KW-0445">Lipid transport</keyword>
<evidence type="ECO:0000256" key="7">
    <source>
        <dbReference type="SAM" id="SignalP"/>
    </source>
</evidence>
<dbReference type="GO" id="GO:0015918">
    <property type="term" value="P:sterol transport"/>
    <property type="evidence" value="ECO:0007669"/>
    <property type="project" value="InterPro"/>
</dbReference>
<evidence type="ECO:0000256" key="3">
    <source>
        <dbReference type="ARBA" id="ARBA00011245"/>
    </source>
</evidence>
<dbReference type="Gene3D" id="2.70.220.10">
    <property type="entry name" value="Ganglioside GM2 activator"/>
    <property type="match status" value="2"/>
</dbReference>
<comment type="similarity">
    <text evidence="2">Belongs to the NPC2 family.</text>
</comment>
<evidence type="ECO:0000256" key="4">
    <source>
        <dbReference type="ARBA" id="ARBA00022448"/>
    </source>
</evidence>
<dbReference type="SMART" id="SM00737">
    <property type="entry name" value="ML"/>
    <property type="match status" value="1"/>
</dbReference>
<evidence type="ECO:0000256" key="6">
    <source>
        <dbReference type="ARBA" id="ARBA00023055"/>
    </source>
</evidence>
<dbReference type="AlphaFoldDB" id="A0A8J4Q449"/>
<keyword evidence="10" id="KW-1185">Reference proteome</keyword>
<evidence type="ECO:0000259" key="8">
    <source>
        <dbReference type="SMART" id="SM00737"/>
    </source>
</evidence>
<keyword evidence="4" id="KW-0813">Transport</keyword>
<dbReference type="InterPro" id="IPR036846">
    <property type="entry name" value="GM2-AP_sf"/>
</dbReference>
<keyword evidence="5 7" id="KW-0732">Signal</keyword>
<dbReference type="OrthoDB" id="6409159at2759"/>
<gene>
    <name evidence="9" type="ORF">CYY_005073</name>
</gene>
<name>A0A8J4Q449_9MYCE</name>
<dbReference type="PANTHER" id="PTHR11306">
    <property type="entry name" value="NIEMANN PICK TYPE C2 PROTEIN NPC2-RELATED"/>
    <property type="match status" value="1"/>
</dbReference>
<feature type="signal peptide" evidence="7">
    <location>
        <begin position="1"/>
        <end position="20"/>
    </location>
</feature>
<accession>A0A8J4Q449</accession>
<proteinExistence type="inferred from homology"/>